<reference evidence="2 3" key="1">
    <citation type="submission" date="2019-08" db="EMBL/GenBank/DDBJ databases">
        <title>Complete genome sequence of Spiroplasma chinense CCH (DSM 19755).</title>
        <authorList>
            <person name="Shen H.-Y."/>
            <person name="Lin Y.-C."/>
            <person name="Chou L."/>
            <person name="Kuo C.-H."/>
        </authorList>
    </citation>
    <scope>NUCLEOTIDE SEQUENCE [LARGE SCALE GENOMIC DNA]</scope>
    <source>
        <strain evidence="2 3">CCH</strain>
    </source>
</reference>
<dbReference type="PROSITE" id="PS51257">
    <property type="entry name" value="PROKAR_LIPOPROTEIN"/>
    <property type="match status" value="1"/>
</dbReference>
<dbReference type="Proteomes" id="UP000323144">
    <property type="component" value="Chromosome"/>
</dbReference>
<organism evidence="2 3">
    <name type="scientific">Spiroplasma chinense</name>
    <dbReference type="NCBI Taxonomy" id="216932"/>
    <lineage>
        <taxon>Bacteria</taxon>
        <taxon>Bacillati</taxon>
        <taxon>Mycoplasmatota</taxon>
        <taxon>Mollicutes</taxon>
        <taxon>Entomoplasmatales</taxon>
        <taxon>Spiroplasmataceae</taxon>
        <taxon>Spiroplasma</taxon>
    </lineage>
</organism>
<evidence type="ECO:0000313" key="2">
    <source>
        <dbReference type="EMBL" id="QEH62142.1"/>
    </source>
</evidence>
<protein>
    <recommendedName>
        <fullName evidence="4">Lipoprotein</fullName>
    </recommendedName>
</protein>
<dbReference type="KEGG" id="schi:SCHIN_v1c09490"/>
<proteinExistence type="predicted"/>
<keyword evidence="3" id="KW-1185">Reference proteome</keyword>
<dbReference type="RefSeq" id="WP_166508511.1">
    <property type="nucleotide sequence ID" value="NZ_CP043026.1"/>
</dbReference>
<dbReference type="AlphaFoldDB" id="A0A5B9Y7S3"/>
<sequence>MKKMLGLLASLSLFTTSSSVVVACSTPERVSSLKLNQDLAKQVISKITGQDIASIDFGNIFSSGDISSVLTNIINDAIAKQFDYESTNNTLEKLALKQFAASTSEGLPAEFSDNYFEKSATIAEDLLFTQYTSSISSGTRLDLTQLTSLYSLNPIADTTVKGLDGNDIEVKKEDKITINDKTWAIFSEDKAGVLPDLTNLTDINSPFKVNGKAISAKTALRLRFQDYFNNKLMNDIASNLLTMAYNDSTSFLVSPASDGKNLPFINTGSTLFSKTQDWFTTNTTGVNREWKTNVKMVWSFKFDKTDGLTVSAVNKAVAANSDLNPDTGELASGKSLIDLLKDFEQYNTYTADGSNAYDSFFTMQGFKGFTLYENGTSLGTSPISGKNYETKVKEANKAGILMNSGTAVFDDVDNQNIGEIVFVLPVYLMELLGGSDTTSDNVYTIDGADGKGVEIQFGPSDANKDRYKTIWNQKNNVAMHSKDIQGLDKSERIAMINQLKYLVSNDSSTSELAKTTLYSRYLDVDDILYLNLYNELGKYIKTDEDEDN</sequence>
<name>A0A5B9Y7S3_9MOLU</name>
<feature type="chain" id="PRO_5023149231" description="Lipoprotein" evidence="1">
    <location>
        <begin position="23"/>
        <end position="548"/>
    </location>
</feature>
<evidence type="ECO:0000313" key="3">
    <source>
        <dbReference type="Proteomes" id="UP000323144"/>
    </source>
</evidence>
<dbReference type="EMBL" id="CP043026">
    <property type="protein sequence ID" value="QEH62142.1"/>
    <property type="molecule type" value="Genomic_DNA"/>
</dbReference>
<feature type="signal peptide" evidence="1">
    <location>
        <begin position="1"/>
        <end position="22"/>
    </location>
</feature>
<accession>A0A5B9Y7S3</accession>
<evidence type="ECO:0000256" key="1">
    <source>
        <dbReference type="SAM" id="SignalP"/>
    </source>
</evidence>
<gene>
    <name evidence="2" type="ORF">SCHIN_v1c09490</name>
</gene>
<evidence type="ECO:0008006" key="4">
    <source>
        <dbReference type="Google" id="ProtNLM"/>
    </source>
</evidence>
<keyword evidence="1" id="KW-0732">Signal</keyword>